<evidence type="ECO:0000313" key="3">
    <source>
        <dbReference type="Proteomes" id="UP001159428"/>
    </source>
</evidence>
<feature type="region of interest" description="Disordered" evidence="1">
    <location>
        <begin position="164"/>
        <end position="189"/>
    </location>
</feature>
<reference evidence="2 3" key="1">
    <citation type="submission" date="2022-05" db="EMBL/GenBank/DDBJ databases">
        <authorList>
            <consortium name="Genoscope - CEA"/>
            <person name="William W."/>
        </authorList>
    </citation>
    <scope>NUCLEOTIDE SEQUENCE [LARGE SCALE GENOMIC DNA]</scope>
</reference>
<name>A0AAU9XUB9_9CNID</name>
<keyword evidence="3" id="KW-1185">Reference proteome</keyword>
<dbReference type="EMBL" id="CALNXJ010000071">
    <property type="protein sequence ID" value="CAH3159224.1"/>
    <property type="molecule type" value="Genomic_DNA"/>
</dbReference>
<organism evidence="2 3">
    <name type="scientific">Pocillopora meandrina</name>
    <dbReference type="NCBI Taxonomy" id="46732"/>
    <lineage>
        <taxon>Eukaryota</taxon>
        <taxon>Metazoa</taxon>
        <taxon>Cnidaria</taxon>
        <taxon>Anthozoa</taxon>
        <taxon>Hexacorallia</taxon>
        <taxon>Scleractinia</taxon>
        <taxon>Astrocoeniina</taxon>
        <taxon>Pocilloporidae</taxon>
        <taxon>Pocillopora</taxon>
    </lineage>
</organism>
<feature type="non-terminal residue" evidence="2">
    <location>
        <position position="236"/>
    </location>
</feature>
<evidence type="ECO:0000256" key="1">
    <source>
        <dbReference type="SAM" id="MobiDB-lite"/>
    </source>
</evidence>
<gene>
    <name evidence="2" type="ORF">PMEA_00031878</name>
</gene>
<protein>
    <submittedName>
        <fullName evidence="2">Uncharacterized protein</fullName>
    </submittedName>
</protein>
<comment type="caution">
    <text evidence="2">The sequence shown here is derived from an EMBL/GenBank/DDBJ whole genome shotgun (WGS) entry which is preliminary data.</text>
</comment>
<proteinExistence type="predicted"/>
<sequence>MSDSEEARARSSRSDGVLDPSVAAAIQSAVSESMGSLADNLTKVIESKLSDFAKRFSEENSSSVDQAVKRARREQYTCKRKGNQQQLDHSLQVMDKLDEASDALKQKLYEKVKFALESGTELVSKRVKGIKPADESGCGWATVNEYLSDELASDSDDEKRIYRAERRAGRKTNKKRRRVRSDEKGSGSFSVFRAASSSRFSSKDLASRSDARPARRLGPCFKISSPFFLVIPALFL</sequence>
<accession>A0AAU9XUB9</accession>
<feature type="compositionally biased region" description="Basic residues" evidence="1">
    <location>
        <begin position="168"/>
        <end position="179"/>
    </location>
</feature>
<dbReference type="Proteomes" id="UP001159428">
    <property type="component" value="Unassembled WGS sequence"/>
</dbReference>
<evidence type="ECO:0000313" key="2">
    <source>
        <dbReference type="EMBL" id="CAH3159224.1"/>
    </source>
</evidence>
<dbReference type="AlphaFoldDB" id="A0AAU9XUB9"/>